<keyword evidence="3" id="KW-1185">Reference proteome</keyword>
<evidence type="ECO:0000313" key="3">
    <source>
        <dbReference type="Proteomes" id="UP000193719"/>
    </source>
</evidence>
<keyword evidence="1" id="KW-0812">Transmembrane</keyword>
<dbReference type="Proteomes" id="UP000193719">
    <property type="component" value="Unassembled WGS sequence"/>
</dbReference>
<comment type="caution">
    <text evidence="2">The sequence shown here is derived from an EMBL/GenBank/DDBJ whole genome shotgun (WGS) entry which is preliminary data.</text>
</comment>
<dbReference type="AlphaFoldDB" id="A0A1Y1V7F0"/>
<sequence>MPSLLSMKSLFQSRGFDQYQVSFTQLIVSEFFPWTCLILLLTYKNWKRPIIVLMVLHYLLRCIGDMLERSLKVRERDYEKLWPYGNSQWLNTYGIAGILWHLSEIIGDWYLLIRTKAIIRNTKKIRWVFITCLIYNLVKCAQIYTYLSYIPFREGYDQADEKTKSAYYTLDMAKYKANKWTNVALQQVCSLAYDLSVLIALRKNVFIDKQGINLLSKGGNSFLKKFKQISEYRIIFSIIVTLCGIPLIFTYAIYVFHFNRTTRSYDDEQKIKALNDMVNDSRIDPIRTLILNFSYTFMYIDQVMLKFYIEKQKSSKMTSNTHSHTSGYSGSHASIYTNGYSNNKSQNTTNVSNNYESNQMEIPLPSHNNNIIYSDQLSNDKELLNPKPNTNTLTYYNYK</sequence>
<evidence type="ECO:0000313" key="2">
    <source>
        <dbReference type="EMBL" id="ORX49215.1"/>
    </source>
</evidence>
<feature type="transmembrane region" description="Helical" evidence="1">
    <location>
        <begin position="20"/>
        <end position="43"/>
    </location>
</feature>
<organism evidence="2 3">
    <name type="scientific">Piromyces finnis</name>
    <dbReference type="NCBI Taxonomy" id="1754191"/>
    <lineage>
        <taxon>Eukaryota</taxon>
        <taxon>Fungi</taxon>
        <taxon>Fungi incertae sedis</taxon>
        <taxon>Chytridiomycota</taxon>
        <taxon>Chytridiomycota incertae sedis</taxon>
        <taxon>Neocallimastigomycetes</taxon>
        <taxon>Neocallimastigales</taxon>
        <taxon>Neocallimastigaceae</taxon>
        <taxon>Piromyces</taxon>
    </lineage>
</organism>
<reference evidence="2 3" key="2">
    <citation type="submission" date="2016-08" db="EMBL/GenBank/DDBJ databases">
        <title>Pervasive Adenine N6-methylation of Active Genes in Fungi.</title>
        <authorList>
            <consortium name="DOE Joint Genome Institute"/>
            <person name="Mondo S.J."/>
            <person name="Dannebaum R.O."/>
            <person name="Kuo R.C."/>
            <person name="Labutti K."/>
            <person name="Haridas S."/>
            <person name="Kuo A."/>
            <person name="Salamov A."/>
            <person name="Ahrendt S.R."/>
            <person name="Lipzen A."/>
            <person name="Sullivan W."/>
            <person name="Andreopoulos W.B."/>
            <person name="Clum A."/>
            <person name="Lindquist E."/>
            <person name="Daum C."/>
            <person name="Ramamoorthy G.K."/>
            <person name="Gryganskyi A."/>
            <person name="Culley D."/>
            <person name="Magnuson J.K."/>
            <person name="James T.Y."/>
            <person name="O'Malley M.A."/>
            <person name="Stajich J.E."/>
            <person name="Spatafora J.W."/>
            <person name="Visel A."/>
            <person name="Grigoriev I.V."/>
        </authorList>
    </citation>
    <scope>NUCLEOTIDE SEQUENCE [LARGE SCALE GENOMIC DNA]</scope>
    <source>
        <strain evidence="3">finn</strain>
    </source>
</reference>
<feature type="transmembrane region" description="Helical" evidence="1">
    <location>
        <begin position="234"/>
        <end position="256"/>
    </location>
</feature>
<dbReference type="OrthoDB" id="2146396at2759"/>
<evidence type="ECO:0000256" key="1">
    <source>
        <dbReference type="SAM" id="Phobius"/>
    </source>
</evidence>
<feature type="transmembrane region" description="Helical" evidence="1">
    <location>
        <begin position="93"/>
        <end position="113"/>
    </location>
</feature>
<reference evidence="2 3" key="1">
    <citation type="submission" date="2016-08" db="EMBL/GenBank/DDBJ databases">
        <title>Genomes of anaerobic fungi encode conserved fungal cellulosomes for biomass hydrolysis.</title>
        <authorList>
            <consortium name="DOE Joint Genome Institute"/>
            <person name="Haitjema C.H."/>
            <person name="Gilmore S.P."/>
            <person name="Henske J.K."/>
            <person name="Solomon K.V."/>
            <person name="De Groot R."/>
            <person name="Kuo A."/>
            <person name="Mondo S.J."/>
            <person name="Salamov A.A."/>
            <person name="Labutti K."/>
            <person name="Zhao Z."/>
            <person name="Chiniquy J."/>
            <person name="Barry K."/>
            <person name="Brewer H.M."/>
            <person name="Purvine S.O."/>
            <person name="Wright A.T."/>
            <person name="Boxma B."/>
            <person name="Van Alen T."/>
            <person name="Hackstein J.H."/>
            <person name="Baker S.E."/>
            <person name="Grigoriev I.V."/>
            <person name="O'Malley M.A."/>
        </authorList>
    </citation>
    <scope>NUCLEOTIDE SEQUENCE [LARGE SCALE GENOMIC DNA]</scope>
    <source>
        <strain evidence="3">finn</strain>
    </source>
</reference>
<name>A0A1Y1V7F0_9FUNG</name>
<proteinExistence type="predicted"/>
<keyword evidence="1" id="KW-1133">Transmembrane helix</keyword>
<protein>
    <submittedName>
        <fullName evidence="2">Uncharacterized protein</fullName>
    </submittedName>
</protein>
<feature type="transmembrane region" description="Helical" evidence="1">
    <location>
        <begin position="125"/>
        <end position="147"/>
    </location>
</feature>
<keyword evidence="1" id="KW-0472">Membrane</keyword>
<accession>A0A1Y1V7F0</accession>
<dbReference type="EMBL" id="MCFH01000024">
    <property type="protein sequence ID" value="ORX49215.1"/>
    <property type="molecule type" value="Genomic_DNA"/>
</dbReference>
<gene>
    <name evidence="2" type="ORF">BCR36DRAFT_370784</name>
</gene>